<keyword evidence="1" id="KW-0812">Transmembrane</keyword>
<dbReference type="CDD" id="cd00037">
    <property type="entry name" value="CLECT"/>
    <property type="match status" value="1"/>
</dbReference>
<feature type="transmembrane region" description="Helical" evidence="1">
    <location>
        <begin position="233"/>
        <end position="253"/>
    </location>
</feature>
<evidence type="ECO:0008006" key="5">
    <source>
        <dbReference type="Google" id="ProtNLM"/>
    </source>
</evidence>
<evidence type="ECO:0000256" key="2">
    <source>
        <dbReference type="SAM" id="SignalP"/>
    </source>
</evidence>
<keyword evidence="1" id="KW-1133">Transmembrane helix</keyword>
<dbReference type="InterPro" id="IPR016186">
    <property type="entry name" value="C-type_lectin-like/link_sf"/>
</dbReference>
<feature type="signal peptide" evidence="2">
    <location>
        <begin position="1"/>
        <end position="16"/>
    </location>
</feature>
<dbReference type="SUPFAM" id="SSF56436">
    <property type="entry name" value="C-type lectin-like"/>
    <property type="match status" value="1"/>
</dbReference>
<proteinExistence type="predicted"/>
<dbReference type="Gene3D" id="3.10.100.10">
    <property type="entry name" value="Mannose-Binding Protein A, subunit A"/>
    <property type="match status" value="1"/>
</dbReference>
<feature type="chain" id="PRO_5035905099" description="C-type lectin domain-containing protein" evidence="2">
    <location>
        <begin position="17"/>
        <end position="260"/>
    </location>
</feature>
<keyword evidence="2" id="KW-0732">Signal</keyword>
<dbReference type="Proteomes" id="UP000683360">
    <property type="component" value="Unassembled WGS sequence"/>
</dbReference>
<name>A0A8S3QJL6_MYTED</name>
<organism evidence="3 4">
    <name type="scientific">Mytilus edulis</name>
    <name type="common">Blue mussel</name>
    <dbReference type="NCBI Taxonomy" id="6550"/>
    <lineage>
        <taxon>Eukaryota</taxon>
        <taxon>Metazoa</taxon>
        <taxon>Spiralia</taxon>
        <taxon>Lophotrochozoa</taxon>
        <taxon>Mollusca</taxon>
        <taxon>Bivalvia</taxon>
        <taxon>Autobranchia</taxon>
        <taxon>Pteriomorphia</taxon>
        <taxon>Mytilida</taxon>
        <taxon>Mytiloidea</taxon>
        <taxon>Mytilidae</taxon>
        <taxon>Mytilinae</taxon>
        <taxon>Mytilus</taxon>
    </lineage>
</organism>
<dbReference type="AlphaFoldDB" id="A0A8S3QJL6"/>
<accession>A0A8S3QJL6</accession>
<gene>
    <name evidence="3" type="ORF">MEDL_9859</name>
</gene>
<protein>
    <recommendedName>
        <fullName evidence="5">C-type lectin domain-containing protein</fullName>
    </recommendedName>
</protein>
<evidence type="ECO:0000313" key="4">
    <source>
        <dbReference type="Proteomes" id="UP000683360"/>
    </source>
</evidence>
<reference evidence="3" key="1">
    <citation type="submission" date="2021-03" db="EMBL/GenBank/DDBJ databases">
        <authorList>
            <person name="Bekaert M."/>
        </authorList>
    </citation>
    <scope>NUCLEOTIDE SEQUENCE</scope>
</reference>
<keyword evidence="4" id="KW-1185">Reference proteome</keyword>
<evidence type="ECO:0000313" key="3">
    <source>
        <dbReference type="EMBL" id="CAG2194836.1"/>
    </source>
</evidence>
<sequence length="260" mass="28925">MFQLLFLMSFIGPIYMLGKLTCSDPDWSLFGTSCYKIIEGEFNYAVATQTCHAYGGYIIMPKTEVEINYFKTFVQDRDEFADCVRLKEDGKLWDMGCSASYKTICQRDADQETTSIIDITSSLEITTTDAITSDSPILTTETDPLGPTTAELSTDANISVESSTRSNAPKVLSTSSYGIVTNSTEHCNWLFVCSNHVNKTQGSQGFIYKVDTKQLSSYKRKHQSAWDPRKSSLYIGSVGIAVLVLTIMLIMFLDCVPTKV</sequence>
<evidence type="ECO:0000256" key="1">
    <source>
        <dbReference type="SAM" id="Phobius"/>
    </source>
</evidence>
<comment type="caution">
    <text evidence="3">The sequence shown here is derived from an EMBL/GenBank/DDBJ whole genome shotgun (WGS) entry which is preliminary data.</text>
</comment>
<dbReference type="OrthoDB" id="6200307at2759"/>
<dbReference type="EMBL" id="CAJPWZ010000499">
    <property type="protein sequence ID" value="CAG2194836.1"/>
    <property type="molecule type" value="Genomic_DNA"/>
</dbReference>
<dbReference type="InterPro" id="IPR016187">
    <property type="entry name" value="CTDL_fold"/>
</dbReference>
<keyword evidence="1" id="KW-0472">Membrane</keyword>